<protein>
    <submittedName>
        <fullName evidence="1">Uncharacterized protein</fullName>
    </submittedName>
</protein>
<organism evidence="1 2">
    <name type="scientific">Solanum commersonii</name>
    <name type="common">Commerson's wild potato</name>
    <name type="synonym">Commerson's nightshade</name>
    <dbReference type="NCBI Taxonomy" id="4109"/>
    <lineage>
        <taxon>Eukaryota</taxon>
        <taxon>Viridiplantae</taxon>
        <taxon>Streptophyta</taxon>
        <taxon>Embryophyta</taxon>
        <taxon>Tracheophyta</taxon>
        <taxon>Spermatophyta</taxon>
        <taxon>Magnoliopsida</taxon>
        <taxon>eudicotyledons</taxon>
        <taxon>Gunneridae</taxon>
        <taxon>Pentapetalae</taxon>
        <taxon>asterids</taxon>
        <taxon>lamiids</taxon>
        <taxon>Solanales</taxon>
        <taxon>Solanaceae</taxon>
        <taxon>Solanoideae</taxon>
        <taxon>Solaneae</taxon>
        <taxon>Solanum</taxon>
    </lineage>
</organism>
<sequence length="64" mass="7086">MAERTLAKKMGEEVERTMAETGMVTEKVDEEINEEGANVDTNNPAEVVEEERLGTHSPCNSNYA</sequence>
<dbReference type="Proteomes" id="UP000824120">
    <property type="component" value="Chromosome 3"/>
</dbReference>
<accession>A0A9J6A4C5</accession>
<keyword evidence="2" id="KW-1185">Reference proteome</keyword>
<gene>
    <name evidence="1" type="ORF">H5410_019018</name>
</gene>
<proteinExistence type="predicted"/>
<evidence type="ECO:0000313" key="1">
    <source>
        <dbReference type="EMBL" id="KAG5619194.1"/>
    </source>
</evidence>
<comment type="caution">
    <text evidence="1">The sequence shown here is derived from an EMBL/GenBank/DDBJ whole genome shotgun (WGS) entry which is preliminary data.</text>
</comment>
<reference evidence="1 2" key="1">
    <citation type="submission" date="2020-09" db="EMBL/GenBank/DDBJ databases">
        <title>De no assembly of potato wild relative species, Solanum commersonii.</title>
        <authorList>
            <person name="Cho K."/>
        </authorList>
    </citation>
    <scope>NUCLEOTIDE SEQUENCE [LARGE SCALE GENOMIC DNA]</scope>
    <source>
        <strain evidence="1">LZ3.2</strain>
        <tissue evidence="1">Leaf</tissue>
    </source>
</reference>
<evidence type="ECO:0000313" key="2">
    <source>
        <dbReference type="Proteomes" id="UP000824120"/>
    </source>
</evidence>
<name>A0A9J6A4C5_SOLCO</name>
<dbReference type="EMBL" id="JACXVP010000003">
    <property type="protein sequence ID" value="KAG5619194.1"/>
    <property type="molecule type" value="Genomic_DNA"/>
</dbReference>
<dbReference type="AlphaFoldDB" id="A0A9J6A4C5"/>